<keyword evidence="6" id="KW-0520">NAD</keyword>
<dbReference type="EC" id="3.2.2.6" evidence="1"/>
<keyword evidence="5" id="KW-0611">Plant defense</keyword>
<dbReference type="PROSITE" id="PS50104">
    <property type="entry name" value="TIR"/>
    <property type="match status" value="1"/>
</dbReference>
<accession>A0A5J5TVH7</accession>
<dbReference type="InterPro" id="IPR036390">
    <property type="entry name" value="WH_DNA-bd_sf"/>
</dbReference>
<dbReference type="InterPro" id="IPR027417">
    <property type="entry name" value="P-loop_NTPase"/>
</dbReference>
<keyword evidence="10" id="KW-1185">Reference proteome</keyword>
<dbReference type="SUPFAM" id="SSF52058">
    <property type="entry name" value="L domain-like"/>
    <property type="match status" value="1"/>
</dbReference>
<dbReference type="Gene3D" id="3.40.50.300">
    <property type="entry name" value="P-loop containing nucleotide triphosphate hydrolases"/>
    <property type="match status" value="1"/>
</dbReference>
<dbReference type="SUPFAM" id="SSF52200">
    <property type="entry name" value="Toll/Interleukin receptor TIR domain"/>
    <property type="match status" value="1"/>
</dbReference>
<proteinExistence type="predicted"/>
<dbReference type="InterPro" id="IPR044974">
    <property type="entry name" value="Disease_R_plants"/>
</dbReference>
<evidence type="ECO:0000313" key="10">
    <source>
        <dbReference type="Proteomes" id="UP000327439"/>
    </source>
</evidence>
<dbReference type="Gene3D" id="3.80.10.10">
    <property type="entry name" value="Ribonuclease Inhibitor"/>
    <property type="match status" value="2"/>
</dbReference>
<dbReference type="Pfam" id="PF00560">
    <property type="entry name" value="LRR_1"/>
    <property type="match status" value="1"/>
</dbReference>
<dbReference type="Gene3D" id="1.10.8.430">
    <property type="entry name" value="Helical domain of apoptotic protease-activating factors"/>
    <property type="match status" value="1"/>
</dbReference>
<evidence type="ECO:0000313" key="9">
    <source>
        <dbReference type="EMBL" id="KAB2059730.1"/>
    </source>
</evidence>
<name>A0A5J5TVH7_GOSBA</name>
<dbReference type="Pfam" id="PF20160">
    <property type="entry name" value="C-JID"/>
    <property type="match status" value="1"/>
</dbReference>
<keyword evidence="4" id="KW-0378">Hydrolase</keyword>
<evidence type="ECO:0000256" key="4">
    <source>
        <dbReference type="ARBA" id="ARBA00022801"/>
    </source>
</evidence>
<keyword evidence="2" id="KW-0433">Leucine-rich repeat</keyword>
<evidence type="ECO:0000256" key="5">
    <source>
        <dbReference type="ARBA" id="ARBA00022821"/>
    </source>
</evidence>
<dbReference type="Pfam" id="PF01582">
    <property type="entry name" value="TIR"/>
    <property type="match status" value="1"/>
</dbReference>
<dbReference type="GO" id="GO:0006952">
    <property type="term" value="P:defense response"/>
    <property type="evidence" value="ECO:0007669"/>
    <property type="project" value="UniProtKB-KW"/>
</dbReference>
<evidence type="ECO:0000256" key="1">
    <source>
        <dbReference type="ARBA" id="ARBA00011982"/>
    </source>
</evidence>
<dbReference type="Gene3D" id="3.40.50.10140">
    <property type="entry name" value="Toll/interleukin-1 receptor homology (TIR) domain"/>
    <property type="match status" value="2"/>
</dbReference>
<feature type="domain" description="TIR" evidence="8">
    <location>
        <begin position="14"/>
        <end position="140"/>
    </location>
</feature>
<dbReference type="GO" id="GO:0043531">
    <property type="term" value="F:ADP binding"/>
    <property type="evidence" value="ECO:0007669"/>
    <property type="project" value="InterPro"/>
</dbReference>
<protein>
    <recommendedName>
        <fullName evidence="1">ADP-ribosyl cyclase/cyclic ADP-ribose hydrolase</fullName>
        <ecNumber evidence="1">3.2.2.6</ecNumber>
    </recommendedName>
</protein>
<dbReference type="GO" id="GO:0007165">
    <property type="term" value="P:signal transduction"/>
    <property type="evidence" value="ECO:0007669"/>
    <property type="project" value="InterPro"/>
</dbReference>
<dbReference type="AlphaFoldDB" id="A0A5J5TVH7"/>
<dbReference type="InterPro" id="IPR045344">
    <property type="entry name" value="C-JID"/>
</dbReference>
<sequence length="1039" mass="118900">MSSLLSTSSSNFRKKYDVFLSFRGDDTRKNFTDHLYGALNRSGIVTFRDDPKLEANEEIAPCSIQKSWCRVIVFSENYAFSGKVEEAFAKHEERYKEDKDKIQNWRNALTEVANISGWHLNNRHESEFIRDIVKKILLVGISLHLEQLYSKINIGEDDVRIIGICGMGGIGKTTLARVAYTQMLPHFEGKCFLADIREVSNKHGLVSLQKQLLSQIFPDEHFNFFNVHEGNAIISHRLSSKNVIVVLDDVDNVQHLKCLVGRRDWFNIGSRIIVITRDEHLLRSYRINDVYKPTTLNPNDACRLINLKAFDSDTVPKDDFIEFSKHVVHYAGGLSLTLEVLGSFLYGRDLAHRRSAIERLKQDSNKEILDTLRISFDGLEEKEKNIFLDIALMKVLDGCEFFPDIGIDVLIKKSLIKVSDDNQYLWMHALLQDMGRKVVEEKCVDEPGKRCRLWKERDVHHVLTKNTATEVIEGMTIDNKRESSKMLNLSGKIFFMMKKLRLLKVLCLSNCDDLKYLSNELRFLDWKGYPLRLLPLSFQPNNLIALLLPYSCIEQLRKGNRPLHKLKIVNLEGSENLIQTPDFTTTPKLEALIMEGSTRLVDVHPSIGVLKRLKLLNLRDCKSLSSLPTKIRMESLETLILSGCSNLIRFPEIDGKMEHLKTLDLSSCYKIEYLPVNLQQGPSYKSRPNLPSLFKVIQGRWMNPIAPMLPLLSGLNSLRELKLRDCNLCEGDIPRDTSGLSSLTDLDLSGNNFISVPASLTQLSKLEFLYLINCKKLKYLPELLYNNLHASDPIRTTLLTSIGKVWIDGCTSLEVVASPSKGCNLVGWATVRAINRFKLADALALLKKHLKAFPNPSKTFDIIIPGSEIPEWFSQQKSGFSIKIPLPINLRKDSQWIGVASCYSFVNNDASCDIEVVDCEAFIYCRNSEEASCNGSIFQGRNRRQIDWSGWLVGKRFNEPIMKDHLFLRYWPRNKLYPISMEDKYGDCETNNLWTTDCLDWKCDELELSFIKSSVKVKKCGVRIVYEKDLEEVKELQLK</sequence>
<organism evidence="9 10">
    <name type="scientific">Gossypium barbadense</name>
    <name type="common">Sea Island cotton</name>
    <name type="synonym">Hibiscus barbadensis</name>
    <dbReference type="NCBI Taxonomy" id="3634"/>
    <lineage>
        <taxon>Eukaryota</taxon>
        <taxon>Viridiplantae</taxon>
        <taxon>Streptophyta</taxon>
        <taxon>Embryophyta</taxon>
        <taxon>Tracheophyta</taxon>
        <taxon>Spermatophyta</taxon>
        <taxon>Magnoliopsida</taxon>
        <taxon>eudicotyledons</taxon>
        <taxon>Gunneridae</taxon>
        <taxon>Pentapetalae</taxon>
        <taxon>rosids</taxon>
        <taxon>malvids</taxon>
        <taxon>Malvales</taxon>
        <taxon>Malvaceae</taxon>
        <taxon>Malvoideae</taxon>
        <taxon>Gossypium</taxon>
    </lineage>
</organism>
<comment type="catalytic activity">
    <reaction evidence="7">
        <text>NAD(+) + H2O = ADP-D-ribose + nicotinamide + H(+)</text>
        <dbReference type="Rhea" id="RHEA:16301"/>
        <dbReference type="ChEBI" id="CHEBI:15377"/>
        <dbReference type="ChEBI" id="CHEBI:15378"/>
        <dbReference type="ChEBI" id="CHEBI:17154"/>
        <dbReference type="ChEBI" id="CHEBI:57540"/>
        <dbReference type="ChEBI" id="CHEBI:57967"/>
        <dbReference type="EC" id="3.2.2.6"/>
    </reaction>
    <physiologicalReaction direction="left-to-right" evidence="7">
        <dbReference type="Rhea" id="RHEA:16302"/>
    </physiologicalReaction>
</comment>
<gene>
    <name evidence="9" type="ORF">ES319_A11G327200v1</name>
</gene>
<dbReference type="EMBL" id="CM018212">
    <property type="protein sequence ID" value="KAB2059730.1"/>
    <property type="molecule type" value="Genomic_DNA"/>
</dbReference>
<dbReference type="OrthoDB" id="995056at2759"/>
<dbReference type="PRINTS" id="PR00364">
    <property type="entry name" value="DISEASERSIST"/>
</dbReference>
<evidence type="ECO:0000256" key="6">
    <source>
        <dbReference type="ARBA" id="ARBA00023027"/>
    </source>
</evidence>
<dbReference type="InterPro" id="IPR035897">
    <property type="entry name" value="Toll_tir_struct_dom_sf"/>
</dbReference>
<keyword evidence="3" id="KW-0677">Repeat</keyword>
<evidence type="ECO:0000256" key="7">
    <source>
        <dbReference type="ARBA" id="ARBA00047304"/>
    </source>
</evidence>
<dbReference type="PANTHER" id="PTHR11017:SF559">
    <property type="entry name" value="DISEASE RESISTANCE PROTEIN CHL1"/>
    <property type="match status" value="1"/>
</dbReference>
<dbReference type="Pfam" id="PF23282">
    <property type="entry name" value="WHD_ROQ1"/>
    <property type="match status" value="1"/>
</dbReference>
<reference evidence="10" key="1">
    <citation type="journal article" date="2020" name="Nat. Genet.">
        <title>Genomic diversifications of five Gossypium allopolyploid species and their impact on cotton improvement.</title>
        <authorList>
            <person name="Chen Z.J."/>
            <person name="Sreedasyam A."/>
            <person name="Ando A."/>
            <person name="Song Q."/>
            <person name="De Santiago L.M."/>
            <person name="Hulse-Kemp A.M."/>
            <person name="Ding M."/>
            <person name="Ye W."/>
            <person name="Kirkbride R.C."/>
            <person name="Jenkins J."/>
            <person name="Plott C."/>
            <person name="Lovell J."/>
            <person name="Lin Y.M."/>
            <person name="Vaughn R."/>
            <person name="Liu B."/>
            <person name="Simpson S."/>
            <person name="Scheffler B.E."/>
            <person name="Wen L."/>
            <person name="Saski C.A."/>
            <person name="Grover C.E."/>
            <person name="Hu G."/>
            <person name="Conover J.L."/>
            <person name="Carlson J.W."/>
            <person name="Shu S."/>
            <person name="Boston L.B."/>
            <person name="Williams M."/>
            <person name="Peterson D.G."/>
            <person name="McGee K."/>
            <person name="Jones D.C."/>
            <person name="Wendel J.F."/>
            <person name="Stelly D.M."/>
            <person name="Grimwood J."/>
            <person name="Schmutz J."/>
        </authorList>
    </citation>
    <scope>NUCLEOTIDE SEQUENCE [LARGE SCALE GENOMIC DNA]</scope>
    <source>
        <strain evidence="10">cv. 3-79</strain>
    </source>
</reference>
<evidence type="ECO:0000259" key="8">
    <source>
        <dbReference type="PROSITE" id="PS50104"/>
    </source>
</evidence>
<dbReference type="InterPro" id="IPR002182">
    <property type="entry name" value="NB-ARC"/>
</dbReference>
<dbReference type="SUPFAM" id="SSF46785">
    <property type="entry name" value="Winged helix' DNA-binding domain"/>
    <property type="match status" value="1"/>
</dbReference>
<dbReference type="SMART" id="SM00255">
    <property type="entry name" value="TIR"/>
    <property type="match status" value="1"/>
</dbReference>
<evidence type="ECO:0000256" key="3">
    <source>
        <dbReference type="ARBA" id="ARBA00022737"/>
    </source>
</evidence>
<dbReference type="Pfam" id="PF00931">
    <property type="entry name" value="NB-ARC"/>
    <property type="match status" value="1"/>
</dbReference>
<dbReference type="PANTHER" id="PTHR11017">
    <property type="entry name" value="LEUCINE-RICH REPEAT-CONTAINING PROTEIN"/>
    <property type="match status" value="1"/>
</dbReference>
<evidence type="ECO:0000256" key="2">
    <source>
        <dbReference type="ARBA" id="ARBA00022614"/>
    </source>
</evidence>
<dbReference type="InterPro" id="IPR042197">
    <property type="entry name" value="Apaf_helical"/>
</dbReference>
<dbReference type="Proteomes" id="UP000327439">
    <property type="component" value="Chromosome A11"/>
</dbReference>
<dbReference type="GO" id="GO:0061809">
    <property type="term" value="F:NAD+ nucleosidase activity, cyclic ADP-ribose generating"/>
    <property type="evidence" value="ECO:0007669"/>
    <property type="project" value="UniProtKB-EC"/>
</dbReference>
<dbReference type="InterPro" id="IPR032675">
    <property type="entry name" value="LRR_dom_sf"/>
</dbReference>
<dbReference type="SUPFAM" id="SSF52540">
    <property type="entry name" value="P-loop containing nucleoside triphosphate hydrolases"/>
    <property type="match status" value="1"/>
</dbReference>
<dbReference type="InterPro" id="IPR058192">
    <property type="entry name" value="WHD_ROQ1-like"/>
</dbReference>
<dbReference type="InterPro" id="IPR000157">
    <property type="entry name" value="TIR_dom"/>
</dbReference>
<dbReference type="InterPro" id="IPR001611">
    <property type="entry name" value="Leu-rich_rpt"/>
</dbReference>